<evidence type="ECO:0000256" key="1">
    <source>
        <dbReference type="ARBA" id="ARBA00004604"/>
    </source>
</evidence>
<keyword evidence="5" id="KW-0698">rRNA processing</keyword>
<dbReference type="FunFam" id="1.10.10.2150:FF:000001">
    <property type="entry name" value="Ribosomal RNA-processing protein 8"/>
    <property type="match status" value="1"/>
</dbReference>
<evidence type="ECO:0000256" key="11">
    <source>
        <dbReference type="ARBA" id="ARBA00023015"/>
    </source>
</evidence>
<dbReference type="CDD" id="cd02440">
    <property type="entry name" value="AdoMet_MTases"/>
    <property type="match status" value="1"/>
</dbReference>
<evidence type="ECO:0000256" key="14">
    <source>
        <dbReference type="ARBA" id="ARBA00057870"/>
    </source>
</evidence>
<dbReference type="Pfam" id="PF05148">
    <property type="entry name" value="Methyltransf_8"/>
    <property type="match status" value="1"/>
</dbReference>
<evidence type="ECO:0000256" key="10">
    <source>
        <dbReference type="ARBA" id="ARBA00022990"/>
    </source>
</evidence>
<dbReference type="Ensembl" id="ENSCAFT00000010457.5">
    <property type="protein sequence ID" value="ENSCAFP00000009698.3"/>
    <property type="gene ID" value="ENSCAFG00000006476.5"/>
</dbReference>
<dbReference type="GO" id="GO:0008168">
    <property type="term" value="F:methyltransferase activity"/>
    <property type="evidence" value="ECO:0007669"/>
    <property type="project" value="UniProtKB-KW"/>
</dbReference>
<keyword evidence="6" id="KW-0489">Methyltransferase</keyword>
<proteinExistence type="inferred from homology"/>
<accession>A0A8P0N995</accession>
<evidence type="ECO:0000313" key="17">
    <source>
        <dbReference type="Ensembl" id="ENSCAFP00000009698.3"/>
    </source>
</evidence>
<dbReference type="GO" id="GO:0006364">
    <property type="term" value="P:rRNA processing"/>
    <property type="evidence" value="ECO:0007669"/>
    <property type="project" value="UniProtKB-KW"/>
</dbReference>
<sequence>MVPGCVPGRQRKAGPREVGGGSEVESPTEGCRRTRSGTRPRTELGGGESGARYPARGDGGPSRGALVPCSVFGPRGGRRAGRGRASGRGTGAPALTGTRAGGAFFGELPSGRARRAAPPLALSGQRGPIPPPLPPSLPPASRLPPPASLALLASSAKLDGFRRRSGRSSPADSHSLVSGAVPAVRALRGLETRPARAEACGPRGLPHPTRMFEEPEWADEAPAGTGFRPVAPRPPPAAASQIKGSKHRQLLATLRALEAASLPQQPPSLPSSDSEEDVVERKKKRPKKASSASTSIEVKKRKRCQKQGPPGSEYEEKEVERKKKCLKGVFNANDSAKEQKRKKKCQKQVPSSPTQHLDDDNQTGPKAWKSSTTSDLSKPSPGTTSNPPQTLSRKQWRNRQKNKRRHKNKFRPPQPLDQAPATAPTEEAEMPPAPSPDNHEDRAGALRARMAQRLDGARFRYLNEQLYSKPSSAAQRLFQEDPEAFLLYHRGFQSQVKKWPLQPVDRIARDLRQRPASLVVADFGCGDCRLASSIRNTVHCFDLASLDPRVTVCDMAQVPLEDESVDVAVFCLSLMGTNIRDFLEEANRVLKQGGLLKVAEVSSRFEDVRTFLGAVTKLGFKVISKDLTNSHFFLFDFEKTGPPRVGPKAQLTGLKLQPCLYKRR</sequence>
<feature type="compositionally biased region" description="Low complexity" evidence="16">
    <location>
        <begin position="108"/>
        <end position="124"/>
    </location>
</feature>
<evidence type="ECO:0000256" key="12">
    <source>
        <dbReference type="ARBA" id="ARBA00023163"/>
    </source>
</evidence>
<protein>
    <recommendedName>
        <fullName evidence="3">Ribosomal RNA-processing protein 8</fullName>
    </recommendedName>
</protein>
<evidence type="ECO:0000256" key="7">
    <source>
        <dbReference type="ARBA" id="ARBA00022679"/>
    </source>
</evidence>
<dbReference type="InterPro" id="IPR007823">
    <property type="entry name" value="RRP8"/>
</dbReference>
<keyword evidence="8" id="KW-0949">S-adenosyl-L-methionine</keyword>
<feature type="compositionally biased region" description="Basic residues" evidence="16">
    <location>
        <begin position="394"/>
        <end position="410"/>
    </location>
</feature>
<keyword evidence="4" id="KW-0678">Repressor</keyword>
<dbReference type="InterPro" id="IPR029063">
    <property type="entry name" value="SAM-dependent_MTases_sf"/>
</dbReference>
<feature type="compositionally biased region" description="Polar residues" evidence="16">
    <location>
        <begin position="369"/>
        <end position="392"/>
    </location>
</feature>
<keyword evidence="9" id="KW-0156">Chromatin regulator</keyword>
<evidence type="ECO:0000256" key="9">
    <source>
        <dbReference type="ARBA" id="ARBA00022853"/>
    </source>
</evidence>
<evidence type="ECO:0000256" key="3">
    <source>
        <dbReference type="ARBA" id="ARBA00020203"/>
    </source>
</evidence>
<dbReference type="FunCoup" id="A0A8P0N995">
    <property type="interactions" value="577"/>
</dbReference>
<keyword evidence="10" id="KW-0007">Acetylation</keyword>
<dbReference type="OrthoDB" id="10258825at2759"/>
<evidence type="ECO:0000256" key="13">
    <source>
        <dbReference type="ARBA" id="ARBA00023242"/>
    </source>
</evidence>
<dbReference type="Gene3D" id="1.10.10.2150">
    <property type="entry name" value="Ribosomal RNA-processing protein 8, N-terminal domain"/>
    <property type="match status" value="1"/>
</dbReference>
<comment type="similarity">
    <text evidence="2">Belongs to the methyltransferase superfamily. RRP8 family.</text>
</comment>
<dbReference type="AlphaFoldDB" id="A0A8P0N995"/>
<dbReference type="GO" id="GO:0005730">
    <property type="term" value="C:nucleolus"/>
    <property type="evidence" value="ECO:0007669"/>
    <property type="project" value="UniProtKB-SubCell"/>
</dbReference>
<comment type="function">
    <text evidence="14">Essential component of the eNoSC (energy-dependent nucleolar silencing) complex, a complex that mediates silencing of rDNA in response to intracellular energy status and acts by recruiting histone-modifying enzymes. The eNoSC complex is able to sense the energy status of cell: upon glucose starvation, elevation of NAD(+)/NADP(+) ratio activates SIRT1, leading to histone H3 deacetylation followed by dimethylation of H3 at 'Lys-9' (H3K9me2) by SUV39H1 and the formation of silent chromatin in the rDNA locus. In the complex, RRP8 binds to H3K9me2 and probably acts as a methyltransferase. Its substrates are however unknown.</text>
</comment>
<dbReference type="OMA" id="QNQVKKW"/>
<feature type="compositionally biased region" description="Polar residues" evidence="16">
    <location>
        <begin position="167"/>
        <end position="176"/>
    </location>
</feature>
<evidence type="ECO:0000256" key="5">
    <source>
        <dbReference type="ARBA" id="ARBA00022552"/>
    </source>
</evidence>
<reference evidence="17" key="2">
    <citation type="submission" date="2025-08" db="UniProtKB">
        <authorList>
            <consortium name="Ensembl"/>
        </authorList>
    </citation>
    <scope>IDENTIFICATION</scope>
</reference>
<keyword evidence="7" id="KW-0808">Transferase</keyword>
<dbReference type="GO" id="GO:0032259">
    <property type="term" value="P:methylation"/>
    <property type="evidence" value="ECO:0007669"/>
    <property type="project" value="UniProtKB-KW"/>
</dbReference>
<feature type="compositionally biased region" description="Pro residues" evidence="16">
    <location>
        <begin position="128"/>
        <end position="147"/>
    </location>
</feature>
<dbReference type="GO" id="GO:0006325">
    <property type="term" value="P:chromatin organization"/>
    <property type="evidence" value="ECO:0007669"/>
    <property type="project" value="UniProtKB-KW"/>
</dbReference>
<keyword evidence="12" id="KW-0804">Transcription</keyword>
<evidence type="ECO:0000313" key="18">
    <source>
        <dbReference type="Proteomes" id="UP000002254"/>
    </source>
</evidence>
<evidence type="ECO:0000256" key="8">
    <source>
        <dbReference type="ARBA" id="ARBA00022691"/>
    </source>
</evidence>
<keyword evidence="13" id="KW-0539">Nucleus</keyword>
<feature type="region of interest" description="Disordered" evidence="16">
    <location>
        <begin position="1"/>
        <end position="148"/>
    </location>
</feature>
<organism evidence="17 18">
    <name type="scientific">Canis lupus familiaris</name>
    <name type="common">Dog</name>
    <name type="synonym">Canis familiaris</name>
    <dbReference type="NCBI Taxonomy" id="9615"/>
    <lineage>
        <taxon>Eukaryota</taxon>
        <taxon>Metazoa</taxon>
        <taxon>Chordata</taxon>
        <taxon>Craniata</taxon>
        <taxon>Vertebrata</taxon>
        <taxon>Euteleostomi</taxon>
        <taxon>Mammalia</taxon>
        <taxon>Eutheria</taxon>
        <taxon>Laurasiatheria</taxon>
        <taxon>Carnivora</taxon>
        <taxon>Caniformia</taxon>
        <taxon>Canidae</taxon>
        <taxon>Canis</taxon>
    </lineage>
</organism>
<evidence type="ECO:0000256" key="15">
    <source>
        <dbReference type="ARBA" id="ARBA00062710"/>
    </source>
</evidence>
<dbReference type="PANTHER" id="PTHR12787">
    <property type="entry name" value="RIBOSOMAL RNA-PROCESSING PROTEIN 8"/>
    <property type="match status" value="1"/>
</dbReference>
<evidence type="ECO:0000256" key="2">
    <source>
        <dbReference type="ARBA" id="ARBA00006301"/>
    </source>
</evidence>
<comment type="subcellular location">
    <subcellularLocation>
        <location evidence="1">Nucleus</location>
        <location evidence="1">Nucleolus</location>
    </subcellularLocation>
</comment>
<dbReference type="PANTHER" id="PTHR12787:SF0">
    <property type="entry name" value="RIBOSOMAL RNA-PROCESSING PROTEIN 8"/>
    <property type="match status" value="1"/>
</dbReference>
<evidence type="ECO:0000256" key="16">
    <source>
        <dbReference type="SAM" id="MobiDB-lite"/>
    </source>
</evidence>
<dbReference type="FunFam" id="3.40.50.150:FF:000068">
    <property type="entry name" value="Ribosomal RNA-processing protein 8"/>
    <property type="match status" value="1"/>
</dbReference>
<reference evidence="17 18" key="1">
    <citation type="journal article" date="2005" name="Nature">
        <title>Genome sequence, comparative analysis and haplotype structure of the domestic dog.</title>
        <authorList>
            <consortium name="Broad Sequencing Platform"/>
            <person name="Lindblad-Toh K."/>
            <person name="Wade C.M."/>
            <person name="Mikkelsen T.S."/>
            <person name="Karlsson E.K."/>
            <person name="Jaffe D.B."/>
            <person name="Kamal M."/>
            <person name="Clamp M."/>
            <person name="Chang J.L."/>
            <person name="Kulbokas E.J. III"/>
            <person name="Zody M.C."/>
            <person name="Mauceli E."/>
            <person name="Xie X."/>
            <person name="Breen M."/>
            <person name="Wayne R.K."/>
            <person name="Ostrander E.A."/>
            <person name="Ponting C.P."/>
            <person name="Galibert F."/>
            <person name="Smith D.R."/>
            <person name="DeJong P.J."/>
            <person name="Kirkness E."/>
            <person name="Alvarez P."/>
            <person name="Biagi T."/>
            <person name="Brockman W."/>
            <person name="Butler J."/>
            <person name="Chin C.W."/>
            <person name="Cook A."/>
            <person name="Cuff J."/>
            <person name="Daly M.J."/>
            <person name="DeCaprio D."/>
            <person name="Gnerre S."/>
            <person name="Grabherr M."/>
            <person name="Kellis M."/>
            <person name="Kleber M."/>
            <person name="Bardeleben C."/>
            <person name="Goodstadt L."/>
            <person name="Heger A."/>
            <person name="Hitte C."/>
            <person name="Kim L."/>
            <person name="Koepfli K.P."/>
            <person name="Parker H.G."/>
            <person name="Pollinger J.P."/>
            <person name="Searle S.M."/>
            <person name="Sutter N.B."/>
            <person name="Thomas R."/>
            <person name="Webber C."/>
            <person name="Baldwin J."/>
            <person name="Abebe A."/>
            <person name="Abouelleil A."/>
            <person name="Aftuck L."/>
            <person name="Ait-Zahra M."/>
            <person name="Aldredge T."/>
            <person name="Allen N."/>
            <person name="An P."/>
            <person name="Anderson S."/>
            <person name="Antoine C."/>
            <person name="Arachchi H."/>
            <person name="Aslam A."/>
            <person name="Ayotte L."/>
            <person name="Bachantsang P."/>
            <person name="Barry A."/>
            <person name="Bayul T."/>
            <person name="Benamara M."/>
            <person name="Berlin A."/>
            <person name="Bessette D."/>
            <person name="Blitshteyn B."/>
            <person name="Bloom T."/>
            <person name="Blye J."/>
            <person name="Boguslavskiy L."/>
            <person name="Bonnet C."/>
            <person name="Boukhgalter B."/>
            <person name="Brown A."/>
            <person name="Cahill P."/>
            <person name="Calixte N."/>
            <person name="Camarata J."/>
            <person name="Cheshatsang Y."/>
            <person name="Chu J."/>
            <person name="Citroen M."/>
            <person name="Collymore A."/>
            <person name="Cooke P."/>
            <person name="Dawoe T."/>
            <person name="Daza R."/>
            <person name="Decktor K."/>
            <person name="DeGray S."/>
            <person name="Dhargay N."/>
            <person name="Dooley K."/>
            <person name="Dooley K."/>
            <person name="Dorje P."/>
            <person name="Dorjee K."/>
            <person name="Dorris L."/>
            <person name="Duffey N."/>
            <person name="Dupes A."/>
            <person name="Egbiremolen O."/>
            <person name="Elong R."/>
            <person name="Falk J."/>
            <person name="Farina A."/>
            <person name="Faro S."/>
            <person name="Ferguson D."/>
            <person name="Ferreira P."/>
            <person name="Fisher S."/>
            <person name="FitzGerald M."/>
            <person name="Foley K."/>
            <person name="Foley C."/>
            <person name="Franke A."/>
            <person name="Friedrich D."/>
            <person name="Gage D."/>
            <person name="Garber M."/>
            <person name="Gearin G."/>
            <person name="Giannoukos G."/>
            <person name="Goode T."/>
            <person name="Goyette A."/>
            <person name="Graham J."/>
            <person name="Grandbois E."/>
            <person name="Gyaltsen K."/>
            <person name="Hafez N."/>
            <person name="Hagopian D."/>
            <person name="Hagos B."/>
            <person name="Hall J."/>
            <person name="Healy C."/>
            <person name="Hegarty R."/>
            <person name="Honan T."/>
            <person name="Horn A."/>
            <person name="Houde N."/>
            <person name="Hughes L."/>
            <person name="Hunnicutt L."/>
            <person name="Husby M."/>
            <person name="Jester B."/>
            <person name="Jones C."/>
            <person name="Kamat A."/>
            <person name="Kanga B."/>
            <person name="Kells C."/>
            <person name="Khazanovich D."/>
            <person name="Kieu A.C."/>
            <person name="Kisner P."/>
            <person name="Kumar M."/>
            <person name="Lance K."/>
            <person name="Landers T."/>
            <person name="Lara M."/>
            <person name="Lee W."/>
            <person name="Leger J.P."/>
            <person name="Lennon N."/>
            <person name="Leuper L."/>
            <person name="LeVine S."/>
            <person name="Liu J."/>
            <person name="Liu X."/>
            <person name="Lokyitsang Y."/>
            <person name="Lokyitsang T."/>
            <person name="Lui A."/>
            <person name="Macdonald J."/>
            <person name="Major J."/>
            <person name="Marabella R."/>
            <person name="Maru K."/>
            <person name="Matthews C."/>
            <person name="McDonough S."/>
            <person name="Mehta T."/>
            <person name="Meldrim J."/>
            <person name="Melnikov A."/>
            <person name="Meneus L."/>
            <person name="Mihalev A."/>
            <person name="Mihova T."/>
            <person name="Miller K."/>
            <person name="Mittelman R."/>
            <person name="Mlenga V."/>
            <person name="Mulrain L."/>
            <person name="Munson G."/>
            <person name="Navidi A."/>
            <person name="Naylor J."/>
            <person name="Nguyen T."/>
            <person name="Nguyen N."/>
            <person name="Nguyen C."/>
            <person name="Nguyen T."/>
            <person name="Nicol R."/>
            <person name="Norbu N."/>
            <person name="Norbu C."/>
            <person name="Novod N."/>
            <person name="Nyima T."/>
            <person name="Olandt P."/>
            <person name="O'Neill B."/>
            <person name="O'Neill K."/>
            <person name="Osman S."/>
            <person name="Oyono L."/>
            <person name="Patti C."/>
            <person name="Perrin D."/>
            <person name="Phunkhang P."/>
            <person name="Pierre F."/>
            <person name="Priest M."/>
            <person name="Rachupka A."/>
            <person name="Raghuraman S."/>
            <person name="Rameau R."/>
            <person name="Ray V."/>
            <person name="Raymond C."/>
            <person name="Rege F."/>
            <person name="Rise C."/>
            <person name="Rogers J."/>
            <person name="Rogov P."/>
            <person name="Sahalie J."/>
            <person name="Settipalli S."/>
            <person name="Sharpe T."/>
            <person name="Shea T."/>
            <person name="Sheehan M."/>
            <person name="Sherpa N."/>
            <person name="Shi J."/>
            <person name="Shih D."/>
            <person name="Sloan J."/>
            <person name="Smith C."/>
            <person name="Sparrow T."/>
            <person name="Stalker J."/>
            <person name="Stange-Thomann N."/>
            <person name="Stavropoulos S."/>
            <person name="Stone C."/>
            <person name="Stone S."/>
            <person name="Sykes S."/>
            <person name="Tchuinga P."/>
            <person name="Tenzing P."/>
            <person name="Tesfaye S."/>
            <person name="Thoulutsang D."/>
            <person name="Thoulutsang Y."/>
            <person name="Topham K."/>
            <person name="Topping I."/>
            <person name="Tsamla T."/>
            <person name="Vassiliev H."/>
            <person name="Venkataraman V."/>
            <person name="Vo A."/>
            <person name="Wangchuk T."/>
            <person name="Wangdi T."/>
            <person name="Weiand M."/>
            <person name="Wilkinson J."/>
            <person name="Wilson A."/>
            <person name="Yadav S."/>
            <person name="Yang S."/>
            <person name="Yang X."/>
            <person name="Young G."/>
            <person name="Yu Q."/>
            <person name="Zainoun J."/>
            <person name="Zembek L."/>
            <person name="Zimmer A."/>
            <person name="Lander E.S."/>
        </authorList>
    </citation>
    <scope>NUCLEOTIDE SEQUENCE [LARGE SCALE GENOMIC DNA]</scope>
    <source>
        <strain evidence="17">Boxer</strain>
    </source>
</reference>
<dbReference type="Proteomes" id="UP000002254">
    <property type="component" value="Chromosome 21"/>
</dbReference>
<feature type="region of interest" description="Disordered" evidence="16">
    <location>
        <begin position="161"/>
        <end position="441"/>
    </location>
</feature>
<gene>
    <name evidence="17" type="primary">RRP8</name>
</gene>
<evidence type="ECO:0000256" key="6">
    <source>
        <dbReference type="ARBA" id="ARBA00022603"/>
    </source>
</evidence>
<name>A0A8P0N995_CANLF</name>
<dbReference type="InterPro" id="IPR042036">
    <property type="entry name" value="RRP8_N"/>
</dbReference>
<dbReference type="Gene3D" id="3.40.50.150">
    <property type="entry name" value="Vaccinia Virus protein VP39"/>
    <property type="match status" value="1"/>
</dbReference>
<evidence type="ECO:0000256" key="4">
    <source>
        <dbReference type="ARBA" id="ARBA00022491"/>
    </source>
</evidence>
<comment type="subunit">
    <text evidence="15">Component of the eNoSC complex, composed of SIRT1, SUV39H1 and RRP8.</text>
</comment>
<dbReference type="SUPFAM" id="SSF53335">
    <property type="entry name" value="S-adenosyl-L-methionine-dependent methyltransferases"/>
    <property type="match status" value="1"/>
</dbReference>
<keyword evidence="11" id="KW-0805">Transcription regulation</keyword>